<name>A0A975IW43_9CAUL</name>
<evidence type="ECO:0000313" key="5">
    <source>
        <dbReference type="EMBL" id="QUD89219.1"/>
    </source>
</evidence>
<evidence type="ECO:0000256" key="2">
    <source>
        <dbReference type="RuleBase" id="RU003616"/>
    </source>
</evidence>
<dbReference type="SUPFAM" id="SSF49764">
    <property type="entry name" value="HSP20-like chaperones"/>
    <property type="match status" value="1"/>
</dbReference>
<dbReference type="PANTHER" id="PTHR11527">
    <property type="entry name" value="HEAT-SHOCK PROTEIN 20 FAMILY MEMBER"/>
    <property type="match status" value="1"/>
</dbReference>
<reference evidence="5" key="1">
    <citation type="submission" date="2021-04" db="EMBL/GenBank/DDBJ databases">
        <title>The complete genome sequence of Caulobacter sp. S6.</title>
        <authorList>
            <person name="Tang Y."/>
            <person name="Ouyang W."/>
            <person name="Liu Q."/>
            <person name="Huang B."/>
            <person name="Guo Z."/>
            <person name="Lei P."/>
        </authorList>
    </citation>
    <scope>NUCLEOTIDE SEQUENCE</scope>
    <source>
        <strain evidence="5">S6</strain>
    </source>
</reference>
<evidence type="ECO:0000256" key="3">
    <source>
        <dbReference type="SAM" id="MobiDB-lite"/>
    </source>
</evidence>
<comment type="similarity">
    <text evidence="1 2">Belongs to the small heat shock protein (HSP20) family.</text>
</comment>
<keyword evidence="6" id="KW-1185">Reference proteome</keyword>
<dbReference type="InterPro" id="IPR002068">
    <property type="entry name" value="A-crystallin/Hsp20_dom"/>
</dbReference>
<evidence type="ECO:0000313" key="6">
    <source>
        <dbReference type="Proteomes" id="UP000676409"/>
    </source>
</evidence>
<dbReference type="AlphaFoldDB" id="A0A975IW43"/>
<sequence length="232" mass="25067">MADHLESQAAQRPETAEKTAQTKTAAGKPAEGERRSFADNGAGSPLGLQVAHRTAEAGKRAAQTGAPADLLEFWRAPFDSLPAMQMEAGRLFDEFWRSAMGLGALPAMRATQPFAGFSPGRLFGQPPVDLTETDAAYSLALEVPGMTLADLDLAVEGDNLVVCGHKSEEHKDATTTYRLSERRFGRFERRFPIAADVNRSAIEASYKDGVLHITLPRKATAEKARSRIAIKG</sequence>
<evidence type="ECO:0000256" key="1">
    <source>
        <dbReference type="PROSITE-ProRule" id="PRU00285"/>
    </source>
</evidence>
<dbReference type="PROSITE" id="PS01031">
    <property type="entry name" value="SHSP"/>
    <property type="match status" value="1"/>
</dbReference>
<organism evidence="5 6">
    <name type="scientific">Phenylobacterium montanum</name>
    <dbReference type="NCBI Taxonomy" id="2823693"/>
    <lineage>
        <taxon>Bacteria</taxon>
        <taxon>Pseudomonadati</taxon>
        <taxon>Pseudomonadota</taxon>
        <taxon>Alphaproteobacteria</taxon>
        <taxon>Caulobacterales</taxon>
        <taxon>Caulobacteraceae</taxon>
        <taxon>Phenylobacterium</taxon>
    </lineage>
</organism>
<gene>
    <name evidence="5" type="ORF">KCG34_04885</name>
</gene>
<accession>A0A975IW43</accession>
<dbReference type="InterPro" id="IPR031107">
    <property type="entry name" value="Small_HSP"/>
</dbReference>
<protein>
    <submittedName>
        <fullName evidence="5">Hsp20/alpha crystallin family protein</fullName>
    </submittedName>
</protein>
<dbReference type="Gene3D" id="2.60.40.790">
    <property type="match status" value="1"/>
</dbReference>
<dbReference type="Proteomes" id="UP000676409">
    <property type="component" value="Chromosome"/>
</dbReference>
<feature type="domain" description="SHSP" evidence="4">
    <location>
        <begin position="119"/>
        <end position="232"/>
    </location>
</feature>
<dbReference type="RefSeq" id="WP_211939271.1">
    <property type="nucleotide sequence ID" value="NZ_CP073078.1"/>
</dbReference>
<feature type="region of interest" description="Disordered" evidence="3">
    <location>
        <begin position="1"/>
        <end position="46"/>
    </location>
</feature>
<dbReference type="EMBL" id="CP073078">
    <property type="protein sequence ID" value="QUD89219.1"/>
    <property type="molecule type" value="Genomic_DNA"/>
</dbReference>
<dbReference type="Pfam" id="PF00011">
    <property type="entry name" value="HSP20"/>
    <property type="match status" value="1"/>
</dbReference>
<dbReference type="InterPro" id="IPR008978">
    <property type="entry name" value="HSP20-like_chaperone"/>
</dbReference>
<evidence type="ECO:0000259" key="4">
    <source>
        <dbReference type="PROSITE" id="PS01031"/>
    </source>
</evidence>
<dbReference type="CDD" id="cd06464">
    <property type="entry name" value="ACD_sHsps-like"/>
    <property type="match status" value="1"/>
</dbReference>
<dbReference type="KEGG" id="caul:KCG34_04885"/>
<proteinExistence type="inferred from homology"/>